<dbReference type="eggNOG" id="arCOG02944">
    <property type="taxonomic scope" value="Archaea"/>
</dbReference>
<dbReference type="KEGG" id="tuz:TUZN_1393"/>
<name>F2L1D3_THEU7</name>
<dbReference type="GeneID" id="10360920"/>
<reference key="2">
    <citation type="submission" date="2011-03" db="EMBL/GenBank/DDBJ databases">
        <title>Complete genome sequence of the thermoacidophilic crenarchaeon Thermoproteus uzoniensis 768-20.</title>
        <authorList>
            <person name="Mardanov A.V."/>
            <person name="Gumerov V.M."/>
            <person name="Beletsky A.V."/>
            <person name="Prokofeva M.I."/>
            <person name="Bonch-Osmolovskaya E.A."/>
            <person name="Ravin N.V."/>
            <person name="Skryabin K.G."/>
        </authorList>
    </citation>
    <scope>NUCLEOTIDE SEQUENCE</scope>
    <source>
        <strain>768-20</strain>
    </source>
</reference>
<dbReference type="STRING" id="999630.TUZN_1393"/>
<dbReference type="EMBL" id="CP002590">
    <property type="protein sequence ID" value="AEA12869.1"/>
    <property type="molecule type" value="Genomic_DNA"/>
</dbReference>
<evidence type="ECO:0000313" key="2">
    <source>
        <dbReference type="Proteomes" id="UP000008138"/>
    </source>
</evidence>
<dbReference type="HOGENOM" id="CLU_1192658_0_0_2"/>
<dbReference type="Proteomes" id="UP000008138">
    <property type="component" value="Chromosome"/>
</dbReference>
<dbReference type="SUPFAM" id="SSF46785">
    <property type="entry name" value="Winged helix' DNA-binding domain"/>
    <property type="match status" value="1"/>
</dbReference>
<keyword evidence="2" id="KW-1185">Reference proteome</keyword>
<dbReference type="AlphaFoldDB" id="F2L1D3"/>
<organism evidence="1 2">
    <name type="scientific">Thermoproteus uzoniensis (strain 768-20)</name>
    <dbReference type="NCBI Taxonomy" id="999630"/>
    <lineage>
        <taxon>Archaea</taxon>
        <taxon>Thermoproteota</taxon>
        <taxon>Thermoprotei</taxon>
        <taxon>Thermoproteales</taxon>
        <taxon>Thermoproteaceae</taxon>
        <taxon>Thermoproteus</taxon>
    </lineage>
</organism>
<dbReference type="RefSeq" id="WP_013680204.1">
    <property type="nucleotide sequence ID" value="NC_015315.1"/>
</dbReference>
<reference evidence="1 2" key="1">
    <citation type="journal article" date="2011" name="J. Bacteriol.">
        <title>Complete genome sequence of the thermoacidophilic crenarchaeon Thermoproteus uzoniensis 768-20.</title>
        <authorList>
            <person name="Mardanov A.V."/>
            <person name="Gumerov V.M."/>
            <person name="Beletsky A.V."/>
            <person name="Prokofeva M.I."/>
            <person name="Bonch-Osmolovskaya E.A."/>
            <person name="Ravin N.V."/>
            <person name="Skryabin K.G."/>
        </authorList>
    </citation>
    <scope>NUCLEOTIDE SEQUENCE [LARGE SCALE GENOMIC DNA]</scope>
    <source>
        <strain evidence="1 2">768-20</strain>
    </source>
</reference>
<dbReference type="InterPro" id="IPR036390">
    <property type="entry name" value="WH_DNA-bd_sf"/>
</dbReference>
<accession>F2L1D3</accession>
<protein>
    <submittedName>
        <fullName evidence="1">Uncharacterized protein</fullName>
    </submittedName>
</protein>
<gene>
    <name evidence="1" type="ordered locus">TUZN_1393</name>
</gene>
<proteinExistence type="predicted"/>
<dbReference type="OrthoDB" id="27367at2157"/>
<evidence type="ECO:0000313" key="1">
    <source>
        <dbReference type="EMBL" id="AEA12869.1"/>
    </source>
</evidence>
<sequence>MSGGELTPAQRLVLYYMAFEALYNSRVWLTFDDLRRGTGLSTRTLRSALVKLRELGYIISVMDPSRGRKFLHRVLLNRLYPAPELEGLYLVDVSGDLTPEAVKILSNADVVLYTDSVDPKRVEAYARRLERFNGTIPNAKLVAVAFNPVLDDVEKLSAVVHEARYICASNAIDKALGSCLACGLVDVDYGAFRIKAVRDEDELAELVKKYDVKSTLLLQTCDGRKLELVVLKRRTAVRERRSQ</sequence>